<dbReference type="EMBL" id="LBQC01000018">
    <property type="protein sequence ID" value="KKP72286.1"/>
    <property type="molecule type" value="Genomic_DNA"/>
</dbReference>
<name>A0A0G0C824_9BACT</name>
<evidence type="ECO:0000313" key="4">
    <source>
        <dbReference type="Proteomes" id="UP000034457"/>
    </source>
</evidence>
<comment type="caution">
    <text evidence="3">The sequence shown here is derived from an EMBL/GenBank/DDBJ whole genome shotgun (WGS) entry which is preliminary data.</text>
</comment>
<dbReference type="PANTHER" id="PTHR43736:SF1">
    <property type="entry name" value="DIHYDRONEOPTERIN TRIPHOSPHATE DIPHOSPHATASE"/>
    <property type="match status" value="1"/>
</dbReference>
<reference evidence="3 4" key="1">
    <citation type="journal article" date="2015" name="Nature">
        <title>rRNA introns, odd ribosomes, and small enigmatic genomes across a large radiation of phyla.</title>
        <authorList>
            <person name="Brown C.T."/>
            <person name="Hug L.A."/>
            <person name="Thomas B.C."/>
            <person name="Sharon I."/>
            <person name="Castelle C.J."/>
            <person name="Singh A."/>
            <person name="Wilkins M.J."/>
            <person name="Williams K.H."/>
            <person name="Banfield J.F."/>
        </authorList>
    </citation>
    <scope>NUCLEOTIDE SEQUENCE [LARGE SCALE GENOMIC DNA]</scope>
</reference>
<dbReference type="InterPro" id="IPR020084">
    <property type="entry name" value="NUDIX_hydrolase_CS"/>
</dbReference>
<protein>
    <recommendedName>
        <fullName evidence="2">Nudix hydrolase domain-containing protein</fullName>
    </recommendedName>
</protein>
<evidence type="ECO:0000259" key="2">
    <source>
        <dbReference type="PROSITE" id="PS51462"/>
    </source>
</evidence>
<dbReference type="CDD" id="cd02883">
    <property type="entry name" value="NUDIX_Hydrolase"/>
    <property type="match status" value="1"/>
</dbReference>
<dbReference type="PROSITE" id="PS51462">
    <property type="entry name" value="NUDIX"/>
    <property type="match status" value="1"/>
</dbReference>
<gene>
    <name evidence="3" type="ORF">UR68_C0018G0006</name>
</gene>
<dbReference type="Proteomes" id="UP000034457">
    <property type="component" value="Unassembled WGS sequence"/>
</dbReference>
<dbReference type="Pfam" id="PF00293">
    <property type="entry name" value="NUDIX"/>
    <property type="match status" value="1"/>
</dbReference>
<dbReference type="InterPro" id="IPR015797">
    <property type="entry name" value="NUDIX_hydrolase-like_dom_sf"/>
</dbReference>
<feature type="domain" description="Nudix hydrolase" evidence="2">
    <location>
        <begin position="14"/>
        <end position="143"/>
    </location>
</feature>
<proteinExistence type="predicted"/>
<sequence length="157" mass="18129">MIKCAFEDGGQGNLRHVVVDMIVVKDNQILLVKRAPHLSNGNKYALIGGFLERDETTSEGALREIMEETGYKAKIVSLFRIIDNPNRRGEDRQNISFVYLVKPLEKVGTPDHEVKELKWFDLDKLPSPEEFAFDHLDNIKMYIDYLKKPRPLPIFDL</sequence>
<dbReference type="PROSITE" id="PS00893">
    <property type="entry name" value="NUDIX_BOX"/>
    <property type="match status" value="1"/>
</dbReference>
<evidence type="ECO:0000256" key="1">
    <source>
        <dbReference type="ARBA" id="ARBA00022801"/>
    </source>
</evidence>
<evidence type="ECO:0000313" key="3">
    <source>
        <dbReference type="EMBL" id="KKP72286.1"/>
    </source>
</evidence>
<dbReference type="GO" id="GO:0016787">
    <property type="term" value="F:hydrolase activity"/>
    <property type="evidence" value="ECO:0007669"/>
    <property type="project" value="UniProtKB-KW"/>
</dbReference>
<keyword evidence="1" id="KW-0378">Hydrolase</keyword>
<dbReference type="PANTHER" id="PTHR43736">
    <property type="entry name" value="ADP-RIBOSE PYROPHOSPHATASE"/>
    <property type="match status" value="1"/>
</dbReference>
<organism evidence="3 4">
    <name type="scientific">Candidatus Roizmanbacteria bacterium GW2011_GWA2_35_19</name>
    <dbReference type="NCBI Taxonomy" id="1618478"/>
    <lineage>
        <taxon>Bacteria</taxon>
        <taxon>Candidatus Roizmaniibacteriota</taxon>
    </lineage>
</organism>
<dbReference type="Gene3D" id="3.90.79.10">
    <property type="entry name" value="Nucleoside Triphosphate Pyrophosphohydrolase"/>
    <property type="match status" value="1"/>
</dbReference>
<accession>A0A0G0C824</accession>
<dbReference type="AlphaFoldDB" id="A0A0G0C824"/>
<dbReference type="SUPFAM" id="SSF55811">
    <property type="entry name" value="Nudix"/>
    <property type="match status" value="1"/>
</dbReference>
<dbReference type="InterPro" id="IPR000086">
    <property type="entry name" value="NUDIX_hydrolase_dom"/>
</dbReference>
<dbReference type="STRING" id="1618478.UR68_C0018G0006"/>